<gene>
    <name evidence="2" type="ORF">PPERSA_10122</name>
</gene>
<keyword evidence="1" id="KW-0472">Membrane</keyword>
<evidence type="ECO:0000313" key="2">
    <source>
        <dbReference type="EMBL" id="KRX07838.1"/>
    </source>
</evidence>
<keyword evidence="3" id="KW-1185">Reference proteome</keyword>
<dbReference type="EMBL" id="LDAU01000079">
    <property type="protein sequence ID" value="KRX07838.1"/>
    <property type="molecule type" value="Genomic_DNA"/>
</dbReference>
<evidence type="ECO:0008006" key="4">
    <source>
        <dbReference type="Google" id="ProtNLM"/>
    </source>
</evidence>
<accession>A0A0V0R007</accession>
<sequence>MNEQISLRLHFFRLCPLNLPNLREKQKIQKKPLNLLSIKEKTFFNSNKNFQNKSQSNKTNQQKKQFYYSCFTFISLNIYLQKKTAFLINFVLLHLTTLIRYQNSLVFQIFANKKNITNFINNKQRINQLNNKTLEFLKKKRFLTGSQTYSPSPAFEFNSMKKEKKKWLLPYFYVLGGGLRNFLQKKQFIYKICLKIFSFMLCLFVCQFDLHFAFQIGAFWPLKLKLLMRIFSIQYASLQDKNQIHF</sequence>
<comment type="caution">
    <text evidence="2">The sequence shown here is derived from an EMBL/GenBank/DDBJ whole genome shotgun (WGS) entry which is preliminary data.</text>
</comment>
<organism evidence="2 3">
    <name type="scientific">Pseudocohnilembus persalinus</name>
    <name type="common">Ciliate</name>
    <dbReference type="NCBI Taxonomy" id="266149"/>
    <lineage>
        <taxon>Eukaryota</taxon>
        <taxon>Sar</taxon>
        <taxon>Alveolata</taxon>
        <taxon>Ciliophora</taxon>
        <taxon>Intramacronucleata</taxon>
        <taxon>Oligohymenophorea</taxon>
        <taxon>Scuticociliatia</taxon>
        <taxon>Philasterida</taxon>
        <taxon>Pseudocohnilembidae</taxon>
        <taxon>Pseudocohnilembus</taxon>
    </lineage>
</organism>
<proteinExistence type="predicted"/>
<feature type="transmembrane region" description="Helical" evidence="1">
    <location>
        <begin position="167"/>
        <end position="184"/>
    </location>
</feature>
<dbReference type="Proteomes" id="UP000054937">
    <property type="component" value="Unassembled WGS sequence"/>
</dbReference>
<evidence type="ECO:0000313" key="3">
    <source>
        <dbReference type="Proteomes" id="UP000054937"/>
    </source>
</evidence>
<evidence type="ECO:0000256" key="1">
    <source>
        <dbReference type="SAM" id="Phobius"/>
    </source>
</evidence>
<reference evidence="2 3" key="1">
    <citation type="journal article" date="2015" name="Sci. Rep.">
        <title>Genome of the facultative scuticociliatosis pathogen Pseudocohnilembus persalinus provides insight into its virulence through horizontal gene transfer.</title>
        <authorList>
            <person name="Xiong J."/>
            <person name="Wang G."/>
            <person name="Cheng J."/>
            <person name="Tian M."/>
            <person name="Pan X."/>
            <person name="Warren A."/>
            <person name="Jiang C."/>
            <person name="Yuan D."/>
            <person name="Miao W."/>
        </authorList>
    </citation>
    <scope>NUCLEOTIDE SEQUENCE [LARGE SCALE GENOMIC DNA]</scope>
    <source>
        <strain evidence="2">36N120E</strain>
    </source>
</reference>
<feature type="transmembrane region" description="Helical" evidence="1">
    <location>
        <begin position="196"/>
        <end position="220"/>
    </location>
</feature>
<dbReference type="InParanoid" id="A0A0V0R007"/>
<keyword evidence="1" id="KW-1133">Transmembrane helix</keyword>
<keyword evidence="1" id="KW-0812">Transmembrane</keyword>
<protein>
    <recommendedName>
        <fullName evidence="4">Transmembrane protein</fullName>
    </recommendedName>
</protein>
<dbReference type="AlphaFoldDB" id="A0A0V0R007"/>
<name>A0A0V0R007_PSEPJ</name>